<proteinExistence type="predicted"/>
<dbReference type="RefSeq" id="WP_269879242.1">
    <property type="nucleotide sequence ID" value="NZ_JAQAGZ010000001.1"/>
</dbReference>
<name>A0ABT4Q1W3_9BACL</name>
<organism evidence="1 2">
    <name type="scientific">Paenibacillus gyeongsangnamensis</name>
    <dbReference type="NCBI Taxonomy" id="3388067"/>
    <lineage>
        <taxon>Bacteria</taxon>
        <taxon>Bacillati</taxon>
        <taxon>Bacillota</taxon>
        <taxon>Bacilli</taxon>
        <taxon>Bacillales</taxon>
        <taxon>Paenibacillaceae</taxon>
        <taxon>Paenibacillus</taxon>
    </lineage>
</organism>
<dbReference type="EMBL" id="JAQAGZ010000001">
    <property type="protein sequence ID" value="MCZ8510866.1"/>
    <property type="molecule type" value="Genomic_DNA"/>
</dbReference>
<accession>A0ABT4Q1W3</accession>
<comment type="caution">
    <text evidence="1">The sequence shown here is derived from an EMBL/GenBank/DDBJ whole genome shotgun (WGS) entry which is preliminary data.</text>
</comment>
<gene>
    <name evidence="1" type="ORF">O9H85_00105</name>
</gene>
<protein>
    <submittedName>
        <fullName evidence="1">Uncharacterized protein</fullName>
    </submittedName>
</protein>
<dbReference type="Proteomes" id="UP001527882">
    <property type="component" value="Unassembled WGS sequence"/>
</dbReference>
<reference evidence="1 2" key="1">
    <citation type="submission" date="2022-12" db="EMBL/GenBank/DDBJ databases">
        <title>Draft genome sequence of Paenibacillus sp. dW9.</title>
        <authorList>
            <person name="Choi E.-W."/>
            <person name="Kim D.-U."/>
        </authorList>
    </citation>
    <scope>NUCLEOTIDE SEQUENCE [LARGE SCALE GENOMIC DNA]</scope>
    <source>
        <strain evidence="2">dW9</strain>
    </source>
</reference>
<keyword evidence="2" id="KW-1185">Reference proteome</keyword>
<evidence type="ECO:0000313" key="2">
    <source>
        <dbReference type="Proteomes" id="UP001527882"/>
    </source>
</evidence>
<evidence type="ECO:0000313" key="1">
    <source>
        <dbReference type="EMBL" id="MCZ8510866.1"/>
    </source>
</evidence>
<sequence length="72" mass="7799">MILDKVGVITDEVSADLIEALDWTAEQGLKHVEIRMVDGNNVIGLNDDQIQKNSGRSGETRTVCLGSCLTVI</sequence>